<feature type="domain" description="Baseplate hub protein gp44/GpP-like C-terminal" evidence="3">
    <location>
        <begin position="259"/>
        <end position="340"/>
    </location>
</feature>
<evidence type="ECO:0000259" key="2">
    <source>
        <dbReference type="Pfam" id="PF21683"/>
    </source>
</evidence>
<name>A0AAN5LBK9_KLEOX</name>
<protein>
    <submittedName>
        <fullName evidence="5">Phage tail protein</fullName>
    </submittedName>
</protein>
<dbReference type="InterPro" id="IPR026276">
    <property type="entry name" value="Baseplate_GpP"/>
</dbReference>
<dbReference type="Gene3D" id="3.30.1920.10">
    <property type="entry name" value="Baseplate protein-like domains - 2 layer sandwich fold"/>
    <property type="match status" value="1"/>
</dbReference>
<comment type="caution">
    <text evidence="5">The sequence shown here is derived from an EMBL/GenBank/DDBJ whole genome shotgun (WGS) entry which is preliminary data.</text>
</comment>
<dbReference type="Pfam" id="PF22255">
    <property type="entry name" value="Gp44-like_2nd"/>
    <property type="match status" value="1"/>
</dbReference>
<dbReference type="Gene3D" id="2.30.300.10">
    <property type="entry name" value="Baseplate protein-like domain - beta roll fold"/>
    <property type="match status" value="1"/>
</dbReference>
<dbReference type="EMBL" id="DACSEO010000079">
    <property type="protein sequence ID" value="HAT1683970.1"/>
    <property type="molecule type" value="Genomic_DNA"/>
</dbReference>
<reference evidence="5" key="1">
    <citation type="journal article" date="2018" name="Genome Biol.">
        <title>SKESA: strategic k-mer extension for scrupulous assemblies.</title>
        <authorList>
            <person name="Souvorov A."/>
            <person name="Agarwala R."/>
            <person name="Lipman D.J."/>
        </authorList>
    </citation>
    <scope>NUCLEOTIDE SEQUENCE</scope>
    <source>
        <strain evidence="5">R404</strain>
    </source>
</reference>
<feature type="domain" description="Baseplate hub protein gp44/GpP-like second" evidence="4">
    <location>
        <begin position="90"/>
        <end position="176"/>
    </location>
</feature>
<evidence type="ECO:0000259" key="3">
    <source>
        <dbReference type="Pfam" id="PF21929"/>
    </source>
</evidence>
<sequence length="383" mass="41275">MRSDVTLRVGGQIFTGWTGVSITRSLEHLAGSFSLDLMLPGKPVPDGLTPGLPLTLAINGQTVITGWLDTVKHAITATSNKVTVSGRDRTGDLVDCSAVFKGSQWHNRTLAQIAQDLCQPFGITVRWQVGDATAAKPFATFTLQLSETVSDALTRAARHRGVLITSNAAGDLVFTQAGRQQTGTLELGKNLLAADFTDDWRNRYSEYLVKGHGGGGGHQGDARMAALLAAPKGETTDTAVTRYRPRIILADHKIGADGARQRAIREERRALAKAMQFTATVRGWFRESGELWDVNLLTRVVAPRLNVDRRDLLVCRVAFTLNAKDGETTRLTLAPRDGFIVPAEPDSTGTGGGGDDGSGVDARIHQLMKQQGIKLDGDDSEHK</sequence>
<feature type="domain" description="Baseplate hub protein gp44-like N-terminal" evidence="2">
    <location>
        <begin position="4"/>
        <end position="88"/>
    </location>
</feature>
<dbReference type="SUPFAM" id="SSF69279">
    <property type="entry name" value="Phage tail proteins"/>
    <property type="match status" value="2"/>
</dbReference>
<evidence type="ECO:0000313" key="5">
    <source>
        <dbReference type="EMBL" id="HAT1683970.1"/>
    </source>
</evidence>
<dbReference type="Proteomes" id="UP000856143">
    <property type="component" value="Unassembled WGS sequence"/>
</dbReference>
<evidence type="ECO:0000256" key="1">
    <source>
        <dbReference type="SAM" id="MobiDB-lite"/>
    </source>
</evidence>
<feature type="region of interest" description="Disordered" evidence="1">
    <location>
        <begin position="339"/>
        <end position="363"/>
    </location>
</feature>
<dbReference type="Pfam" id="PF21929">
    <property type="entry name" value="GpP_4th"/>
    <property type="match status" value="1"/>
</dbReference>
<accession>A0AAN5LBK9</accession>
<gene>
    <name evidence="5" type="ORF">I8Y21_004732</name>
</gene>
<evidence type="ECO:0000259" key="4">
    <source>
        <dbReference type="Pfam" id="PF22255"/>
    </source>
</evidence>
<dbReference type="PIRSF" id="PIRSF004440">
    <property type="entry name" value="GpP"/>
    <property type="match status" value="1"/>
</dbReference>
<proteinExistence type="predicted"/>
<dbReference type="InterPro" id="IPR053982">
    <property type="entry name" value="Gp44/GpP-like_C"/>
</dbReference>
<dbReference type="AlphaFoldDB" id="A0AAN5LBK9"/>
<dbReference type="Gene3D" id="3.55.50.10">
    <property type="entry name" value="Baseplate protein-like domains"/>
    <property type="match status" value="1"/>
</dbReference>
<organism evidence="5 6">
    <name type="scientific">Klebsiella oxytoca</name>
    <dbReference type="NCBI Taxonomy" id="571"/>
    <lineage>
        <taxon>Bacteria</taxon>
        <taxon>Pseudomonadati</taxon>
        <taxon>Pseudomonadota</taxon>
        <taxon>Gammaproteobacteria</taxon>
        <taxon>Enterobacterales</taxon>
        <taxon>Enterobacteriaceae</taxon>
        <taxon>Klebsiella/Raoultella group</taxon>
        <taxon>Klebsiella</taxon>
    </lineage>
</organism>
<reference evidence="5" key="2">
    <citation type="submission" date="2020-11" db="EMBL/GenBank/DDBJ databases">
        <authorList>
            <consortium name="NCBI Pathogen Detection Project"/>
        </authorList>
    </citation>
    <scope>NUCLEOTIDE SEQUENCE</scope>
    <source>
        <strain evidence="5">R404</strain>
    </source>
</reference>
<dbReference type="InterPro" id="IPR053981">
    <property type="entry name" value="Gp44/GpP-like_2nd"/>
</dbReference>
<evidence type="ECO:0000313" key="6">
    <source>
        <dbReference type="Proteomes" id="UP000856143"/>
    </source>
</evidence>
<dbReference type="InterPro" id="IPR049354">
    <property type="entry name" value="GpP-like_N"/>
</dbReference>
<dbReference type="Pfam" id="PF21683">
    <property type="entry name" value="GpP-like_1st"/>
    <property type="match status" value="1"/>
</dbReference>
<dbReference type="InterPro" id="IPR023399">
    <property type="entry name" value="Baseplate-like_2-layer_sand"/>
</dbReference>